<evidence type="ECO:0000256" key="8">
    <source>
        <dbReference type="ARBA" id="ARBA00023004"/>
    </source>
</evidence>
<keyword evidence="3" id="KW-0410">Iron transport</keyword>
<evidence type="ECO:0000256" key="6">
    <source>
        <dbReference type="ARBA" id="ARBA00022723"/>
    </source>
</evidence>
<evidence type="ECO:0000256" key="10">
    <source>
        <dbReference type="PROSITE-ProRule" id="PRU00221"/>
    </source>
</evidence>
<evidence type="ECO:0000256" key="3">
    <source>
        <dbReference type="ARBA" id="ARBA00022496"/>
    </source>
</evidence>
<feature type="domain" description="Transferrin-like" evidence="12">
    <location>
        <begin position="712"/>
        <end position="988"/>
    </location>
</feature>
<feature type="non-terminal residue" evidence="13">
    <location>
        <position position="988"/>
    </location>
</feature>
<dbReference type="Pfam" id="PF00405">
    <property type="entry name" value="Transferrin"/>
    <property type="match status" value="2"/>
</dbReference>
<dbReference type="EMBL" id="JAAWVO010051791">
    <property type="protein sequence ID" value="MBN3320527.1"/>
    <property type="molecule type" value="Genomic_DNA"/>
</dbReference>
<evidence type="ECO:0000256" key="11">
    <source>
        <dbReference type="SAM" id="MobiDB-lite"/>
    </source>
</evidence>
<evidence type="ECO:0000313" key="13">
    <source>
        <dbReference type="EMBL" id="MBN3320527.1"/>
    </source>
</evidence>
<evidence type="ECO:0000256" key="9">
    <source>
        <dbReference type="ARBA" id="ARBA00023065"/>
    </source>
</evidence>
<dbReference type="PANTHER" id="PTHR11485">
    <property type="entry name" value="TRANSFERRIN"/>
    <property type="match status" value="1"/>
</dbReference>
<dbReference type="SUPFAM" id="SSF53850">
    <property type="entry name" value="Periplasmic binding protein-like II"/>
    <property type="match status" value="2"/>
</dbReference>
<dbReference type="InterPro" id="IPR036322">
    <property type="entry name" value="WD40_repeat_dom_sf"/>
</dbReference>
<dbReference type="SMART" id="SM00094">
    <property type="entry name" value="TR_FER"/>
    <property type="match status" value="2"/>
</dbReference>
<proteinExistence type="predicted"/>
<dbReference type="PROSITE" id="PS00206">
    <property type="entry name" value="TRANSFERRIN_LIKE_2"/>
    <property type="match status" value="2"/>
</dbReference>
<keyword evidence="7" id="KW-0677">Repeat</keyword>
<dbReference type="Pfam" id="PF00400">
    <property type="entry name" value="WD40"/>
    <property type="match status" value="3"/>
</dbReference>
<dbReference type="SUPFAM" id="SSF50978">
    <property type="entry name" value="WD40 repeat-like"/>
    <property type="match status" value="1"/>
</dbReference>
<comment type="caution">
    <text evidence="13">The sequence shown here is derived from an EMBL/GenBank/DDBJ whole genome shotgun (WGS) entry which is preliminary data.</text>
</comment>
<keyword evidence="14" id="KW-1185">Reference proteome</keyword>
<feature type="repeat" description="WD" evidence="10">
    <location>
        <begin position="133"/>
        <end position="175"/>
    </location>
</feature>
<gene>
    <name evidence="13" type="primary">Tf1</name>
    <name evidence="13" type="ORF">GTO95_0012207</name>
</gene>
<dbReference type="PROSITE" id="PS51408">
    <property type="entry name" value="TRANSFERRIN_LIKE_4"/>
    <property type="match status" value="2"/>
</dbReference>
<feature type="compositionally biased region" description="Basic residues" evidence="11">
    <location>
        <begin position="287"/>
        <end position="299"/>
    </location>
</feature>
<evidence type="ECO:0000256" key="7">
    <source>
        <dbReference type="ARBA" id="ARBA00022737"/>
    </source>
</evidence>
<dbReference type="Gene3D" id="3.40.190.10">
    <property type="entry name" value="Periplasmic binding protein-like II"/>
    <property type="match status" value="4"/>
</dbReference>
<evidence type="ECO:0000313" key="14">
    <source>
        <dbReference type="Proteomes" id="UP000736164"/>
    </source>
</evidence>
<dbReference type="GO" id="GO:0005769">
    <property type="term" value="C:early endosome"/>
    <property type="evidence" value="ECO:0007669"/>
    <property type="project" value="TreeGrafter"/>
</dbReference>
<dbReference type="GO" id="GO:0046872">
    <property type="term" value="F:metal ion binding"/>
    <property type="evidence" value="ECO:0007669"/>
    <property type="project" value="UniProtKB-KW"/>
</dbReference>
<keyword evidence="8" id="KW-0408">Iron</keyword>
<dbReference type="PANTHER" id="PTHR11485:SF31">
    <property type="entry name" value="SEROTRANSFERRIN"/>
    <property type="match status" value="1"/>
</dbReference>
<dbReference type="InterPro" id="IPR015943">
    <property type="entry name" value="WD40/YVTN_repeat-like_dom_sf"/>
</dbReference>
<dbReference type="Proteomes" id="UP000736164">
    <property type="component" value="Unassembled WGS sequence"/>
</dbReference>
<feature type="region of interest" description="Disordered" evidence="11">
    <location>
        <begin position="285"/>
        <end position="309"/>
    </location>
</feature>
<dbReference type="GO" id="GO:0005886">
    <property type="term" value="C:plasma membrane"/>
    <property type="evidence" value="ECO:0007669"/>
    <property type="project" value="TreeGrafter"/>
</dbReference>
<feature type="domain" description="Transferrin-like" evidence="12">
    <location>
        <begin position="394"/>
        <end position="701"/>
    </location>
</feature>
<dbReference type="PROSITE" id="PS50082">
    <property type="entry name" value="WD_REPEATS_2"/>
    <property type="match status" value="3"/>
</dbReference>
<dbReference type="GO" id="GO:0006826">
    <property type="term" value="P:iron ion transport"/>
    <property type="evidence" value="ECO:0007669"/>
    <property type="project" value="UniProtKB-KW"/>
</dbReference>
<name>A0A8J7TE77_ATRSP</name>
<dbReference type="InterPro" id="IPR018195">
    <property type="entry name" value="Transferrin_Fe_BS"/>
</dbReference>
<protein>
    <submittedName>
        <fullName evidence="13">TRFE1 protein</fullName>
    </submittedName>
</protein>
<evidence type="ECO:0000259" key="12">
    <source>
        <dbReference type="PROSITE" id="PS51408"/>
    </source>
</evidence>
<evidence type="ECO:0000256" key="1">
    <source>
        <dbReference type="ARBA" id="ARBA00004613"/>
    </source>
</evidence>
<reference evidence="13" key="1">
    <citation type="journal article" date="2021" name="Cell">
        <title>Tracing the genetic footprints of vertebrate landing in non-teleost ray-finned fishes.</title>
        <authorList>
            <person name="Bi X."/>
            <person name="Wang K."/>
            <person name="Yang L."/>
            <person name="Pan H."/>
            <person name="Jiang H."/>
            <person name="Wei Q."/>
            <person name="Fang M."/>
            <person name="Yu H."/>
            <person name="Zhu C."/>
            <person name="Cai Y."/>
            <person name="He Y."/>
            <person name="Gan X."/>
            <person name="Zeng H."/>
            <person name="Yu D."/>
            <person name="Zhu Y."/>
            <person name="Jiang H."/>
            <person name="Qiu Q."/>
            <person name="Yang H."/>
            <person name="Zhang Y.E."/>
            <person name="Wang W."/>
            <person name="Zhu M."/>
            <person name="He S."/>
            <person name="Zhang G."/>
        </authorList>
    </citation>
    <scope>NUCLEOTIDE SEQUENCE</scope>
    <source>
        <strain evidence="13">Allg_001</strain>
    </source>
</reference>
<evidence type="ECO:0000256" key="2">
    <source>
        <dbReference type="ARBA" id="ARBA00022448"/>
    </source>
</evidence>
<feature type="compositionally biased region" description="Basic and acidic residues" evidence="11">
    <location>
        <begin position="300"/>
        <end position="309"/>
    </location>
</feature>
<accession>A0A8J7TE77</accession>
<feature type="non-terminal residue" evidence="13">
    <location>
        <position position="1"/>
    </location>
</feature>
<dbReference type="PROSITE" id="PS00205">
    <property type="entry name" value="TRANSFERRIN_LIKE_1"/>
    <property type="match status" value="2"/>
</dbReference>
<organism evidence="13 14">
    <name type="scientific">Atractosteus spatula</name>
    <name type="common">Alligator gar</name>
    <name type="synonym">Lepisosteus spatula</name>
    <dbReference type="NCBI Taxonomy" id="7917"/>
    <lineage>
        <taxon>Eukaryota</taxon>
        <taxon>Metazoa</taxon>
        <taxon>Chordata</taxon>
        <taxon>Craniata</taxon>
        <taxon>Vertebrata</taxon>
        <taxon>Euteleostomi</taxon>
        <taxon>Actinopterygii</taxon>
        <taxon>Neopterygii</taxon>
        <taxon>Holostei</taxon>
        <taxon>Semionotiformes</taxon>
        <taxon>Lepisosteidae</taxon>
        <taxon>Atractosteus</taxon>
    </lineage>
</organism>
<feature type="repeat" description="WD" evidence="10">
    <location>
        <begin position="6"/>
        <end position="47"/>
    </location>
</feature>
<dbReference type="GO" id="GO:0005615">
    <property type="term" value="C:extracellular space"/>
    <property type="evidence" value="ECO:0007669"/>
    <property type="project" value="TreeGrafter"/>
</dbReference>
<keyword evidence="6" id="KW-0479">Metal-binding</keyword>
<keyword evidence="5 10" id="KW-0853">WD repeat</keyword>
<dbReference type="GO" id="GO:0055037">
    <property type="term" value="C:recycling endosome"/>
    <property type="evidence" value="ECO:0007669"/>
    <property type="project" value="TreeGrafter"/>
</dbReference>
<dbReference type="InterPro" id="IPR001680">
    <property type="entry name" value="WD40_rpt"/>
</dbReference>
<comment type="subcellular location">
    <subcellularLocation>
        <location evidence="1">Secreted</location>
    </subcellularLocation>
</comment>
<evidence type="ECO:0000256" key="5">
    <source>
        <dbReference type="ARBA" id="ARBA00022574"/>
    </source>
</evidence>
<dbReference type="InterPro" id="IPR001156">
    <property type="entry name" value="Transferrin-like_dom"/>
</dbReference>
<dbReference type="InterPro" id="IPR019775">
    <property type="entry name" value="WD40_repeat_CS"/>
</dbReference>
<dbReference type="AlphaFoldDB" id="A0A8J7TE77"/>
<evidence type="ECO:0000256" key="4">
    <source>
        <dbReference type="ARBA" id="ARBA00022525"/>
    </source>
</evidence>
<keyword evidence="2" id="KW-0813">Transport</keyword>
<dbReference type="PROSITE" id="PS00207">
    <property type="entry name" value="TRANSFERRIN_LIKE_3"/>
    <property type="match status" value="1"/>
</dbReference>
<dbReference type="FunFam" id="3.40.190.10:FF:000095">
    <property type="entry name" value="Lactotransferrin"/>
    <property type="match status" value="2"/>
</dbReference>
<keyword evidence="4" id="KW-0964">Secreted</keyword>
<dbReference type="PRINTS" id="PR00422">
    <property type="entry name" value="TRANSFERRIN"/>
</dbReference>
<dbReference type="SMART" id="SM00320">
    <property type="entry name" value="WD40"/>
    <property type="match status" value="6"/>
</dbReference>
<feature type="repeat" description="WD" evidence="10">
    <location>
        <begin position="238"/>
        <end position="282"/>
    </location>
</feature>
<dbReference type="Gene3D" id="2.130.10.10">
    <property type="entry name" value="YVTN repeat-like/Quinoprotein amine dehydrogenase"/>
    <property type="match status" value="2"/>
</dbReference>
<sequence length="988" mass="106095">MACRWSDGHSSPVLCVAAAGDEGLVVSGAEGGEVTLWSEEGAPLAQTTLVGGGDVTCAAFSPASPRKLFVSHGEAVSILDPRALKRPTDVLRVGDDEINGLSVNETGSLLAAADDSGAVRVVELASGKVVQSLRRHTNICSSVAFRPQRPQSLVSCGLDMQVMLWNLQKSRPVWVLNLQELTEEEEEQQQPAGQLFNPPLVHCVAVADCGNRFACAAEDGRVHLLRVGGSRFERLKALKAHSQGVSQVHFLNFLPHPDWLVSGGNDGKVLLWDISKVGSISEDKGKAKFSRKKAKNMHSPKKDEVSAKHGRDIQPTLSINHGEKVNWTHNDPLNGHPTARVHKSALQRVPLPAPAGRARLLYPSPLTVTMKLVLCSLVLGCLASALAAPQSQPVRWCLKSAAEKKKCDALVKASPRFSCVQKSSTLDCIKAIKEAHADAITLDGGDVYEAGLKNYNLRPVVAEDYGPGSDTCYYAVAVVKKGSGFSFSDLKGKKSCHTGLGKSAGWNIPIGTLVSMGLTDWKGAEDEPIEKAVSRFFSGSCVPGADKSLYPGLCSQCKGDCSRSQKEPYYDYSGAFQCLKDGKGDVAFVKHLTVPDSEKANYELLCKDGTRKAISEYASCHLAQVPAHAVVSRKSPALADRIWESLEDAKGKFSLFKSDAYGGKDLMFKDSAQKLVRLPETMDSFLYLRAEYMSVIRSLKGETMGKSRSGAVQWCTTGHFEMNKCDDWAINSVAAKSRTRVECAREATVEDCVKKIMRGDADAISLDGGEIYSAGKCGLIPAMVEQYDADQCKVSGATGSYFAVAVVKKGSGLTWKTLKGKKSCHTGIGRTAGWNVPMGLIHKEIHSCNFSEYFSQSCAPGAKKGSSLCALCVGSGKKVGETNKCAASSEENYYGYTGAFRCLVEGGGDVAFVKHTTVEENTGGHNPADWAKNLKASDFMLLCPSGPAATAAVDQYKTCNLAQVPSHGVMVRPESRSKVIAFLNEQQV</sequence>
<dbReference type="PROSITE" id="PS00678">
    <property type="entry name" value="WD_REPEATS_1"/>
    <property type="match status" value="2"/>
</dbReference>
<dbReference type="GO" id="GO:0019731">
    <property type="term" value="P:antibacterial humoral response"/>
    <property type="evidence" value="ECO:0007669"/>
    <property type="project" value="TreeGrafter"/>
</dbReference>
<keyword evidence="9" id="KW-0406">Ion transport</keyword>